<keyword evidence="3" id="KW-0472">Membrane</keyword>
<organism evidence="5">
    <name type="scientific">Phaffia rhodozyma</name>
    <name type="common">Yeast</name>
    <name type="synonym">Xanthophyllomyces dendrorhous</name>
    <dbReference type="NCBI Taxonomy" id="264483"/>
    <lineage>
        <taxon>Eukaryota</taxon>
        <taxon>Fungi</taxon>
        <taxon>Dikarya</taxon>
        <taxon>Basidiomycota</taxon>
        <taxon>Agaricomycotina</taxon>
        <taxon>Tremellomycetes</taxon>
        <taxon>Cystofilobasidiales</taxon>
        <taxon>Mrakiaceae</taxon>
        <taxon>Phaffia</taxon>
    </lineage>
</organism>
<reference evidence="5" key="1">
    <citation type="submission" date="2014-08" db="EMBL/GenBank/DDBJ databases">
        <authorList>
            <person name="Sharma Rahul"/>
            <person name="Thines Marco"/>
        </authorList>
    </citation>
    <scope>NUCLEOTIDE SEQUENCE</scope>
</reference>
<feature type="transmembrane region" description="Helical" evidence="3">
    <location>
        <begin position="285"/>
        <end position="303"/>
    </location>
</feature>
<dbReference type="SUPFAM" id="SSF54495">
    <property type="entry name" value="UBC-like"/>
    <property type="match status" value="1"/>
</dbReference>
<feature type="region of interest" description="Disordered" evidence="2">
    <location>
        <begin position="160"/>
        <end position="196"/>
    </location>
</feature>
<proteinExistence type="predicted"/>
<dbReference type="CDD" id="cd23799">
    <property type="entry name" value="UBCc_UBE2J"/>
    <property type="match status" value="1"/>
</dbReference>
<dbReference type="InterPro" id="IPR050113">
    <property type="entry name" value="Ub_conjugating_enzyme"/>
</dbReference>
<keyword evidence="3" id="KW-1133">Transmembrane helix</keyword>
<protein>
    <submittedName>
        <fullName evidence="5">Non-canonical ubiquitin conjugating enzyme 1</fullName>
    </submittedName>
</protein>
<keyword evidence="3" id="KW-0812">Transmembrane</keyword>
<dbReference type="SMART" id="SM00212">
    <property type="entry name" value="UBCc"/>
    <property type="match status" value="1"/>
</dbReference>
<feature type="domain" description="UBC core" evidence="4">
    <location>
        <begin position="12"/>
        <end position="164"/>
    </location>
</feature>
<dbReference type="Pfam" id="PF00179">
    <property type="entry name" value="UQ_con"/>
    <property type="match status" value="1"/>
</dbReference>
<dbReference type="InterPro" id="IPR016135">
    <property type="entry name" value="UBQ-conjugating_enzyme/RWD"/>
</dbReference>
<feature type="compositionally biased region" description="Low complexity" evidence="2">
    <location>
        <begin position="180"/>
        <end position="195"/>
    </location>
</feature>
<dbReference type="EMBL" id="LN483167">
    <property type="protein sequence ID" value="CDZ97243.1"/>
    <property type="molecule type" value="Genomic_DNA"/>
</dbReference>
<evidence type="ECO:0000256" key="3">
    <source>
        <dbReference type="SAM" id="Phobius"/>
    </source>
</evidence>
<feature type="region of interest" description="Disordered" evidence="2">
    <location>
        <begin position="221"/>
        <end position="242"/>
    </location>
</feature>
<evidence type="ECO:0000256" key="1">
    <source>
        <dbReference type="ARBA" id="ARBA00022786"/>
    </source>
</evidence>
<evidence type="ECO:0000259" key="4">
    <source>
        <dbReference type="PROSITE" id="PS50127"/>
    </source>
</evidence>
<dbReference type="Gene3D" id="3.10.110.10">
    <property type="entry name" value="Ubiquitin Conjugating Enzyme"/>
    <property type="match status" value="1"/>
</dbReference>
<dbReference type="PANTHER" id="PTHR24067">
    <property type="entry name" value="UBIQUITIN-CONJUGATING ENZYME E2"/>
    <property type="match status" value="1"/>
</dbReference>
<keyword evidence="1" id="KW-0833">Ubl conjugation pathway</keyword>
<name>A0A0F7SHR1_PHARH</name>
<evidence type="ECO:0000256" key="2">
    <source>
        <dbReference type="SAM" id="MobiDB-lite"/>
    </source>
</evidence>
<dbReference type="PROSITE" id="PS50127">
    <property type="entry name" value="UBC_2"/>
    <property type="match status" value="1"/>
</dbReference>
<evidence type="ECO:0000313" key="5">
    <source>
        <dbReference type="EMBL" id="CDZ97243.1"/>
    </source>
</evidence>
<accession>A0A0F7SHR1</accession>
<dbReference type="FunFam" id="3.10.110.10:FF:000086">
    <property type="entry name" value="Ubiquitin-conjugating enzyme E2 J1"/>
    <property type="match status" value="1"/>
</dbReference>
<sequence length="307" mass="33210">MATTATHNKKNSAVKRIMQEARELAEDLSTDYSAAPLEDDIFEWHGTIRGASDTEFEGGLYHIRISLPPSYPFAAPDMMILTPNGRFEVGKKICIDGLTSFHAGSWQPAWGVRTAIVGLISFWGNKGEALRSVGALDYPVEERRRLAKLSRKWRCPKCEESNEDLLPDSSTLASLPADGSPSSSNQNSTVSTDQSIPCPSPLLVQSVESSAVVQAPIVSSPKETIDPISPPSPSTTLQDVDAPGQPIETDVLSTENTPMASITTPATVVEIVPSRNSDNPVTPPLWFDSIFLAIILALIVVLARRML</sequence>
<dbReference type="InterPro" id="IPR000608">
    <property type="entry name" value="UBC"/>
</dbReference>
<dbReference type="AlphaFoldDB" id="A0A0F7SHR1"/>